<keyword evidence="1" id="KW-0663">Pyridoxal phosphate</keyword>
<name>A0A3R7GKG9_9EURY</name>
<evidence type="ECO:0000313" key="3">
    <source>
        <dbReference type="EMBL" id="RKD97365.1"/>
    </source>
</evidence>
<dbReference type="InterPro" id="IPR000653">
    <property type="entry name" value="DegT/StrS_aminotransferase"/>
</dbReference>
<evidence type="ECO:0000313" key="4">
    <source>
        <dbReference type="Proteomes" id="UP000283805"/>
    </source>
</evidence>
<dbReference type="PANTHER" id="PTHR30244:SF34">
    <property type="entry name" value="DTDP-4-AMINO-4,6-DIDEOXYGALACTOSE TRANSAMINASE"/>
    <property type="match status" value="1"/>
</dbReference>
<dbReference type="InterPro" id="IPR015421">
    <property type="entry name" value="PyrdxlP-dep_Trfase_major"/>
</dbReference>
<feature type="compositionally biased region" description="Acidic residues" evidence="2">
    <location>
        <begin position="8"/>
        <end position="26"/>
    </location>
</feature>
<dbReference type="Gene3D" id="3.90.1150.10">
    <property type="entry name" value="Aspartate Aminotransferase, domain 1"/>
    <property type="match status" value="1"/>
</dbReference>
<proteinExistence type="inferred from homology"/>
<dbReference type="AlphaFoldDB" id="A0A3R7GKG9"/>
<dbReference type="GO" id="GO:0000271">
    <property type="term" value="P:polysaccharide biosynthetic process"/>
    <property type="evidence" value="ECO:0007669"/>
    <property type="project" value="TreeGrafter"/>
</dbReference>
<dbReference type="RefSeq" id="WP_120242913.1">
    <property type="nucleotide sequence ID" value="NZ_RAPO01000001.1"/>
</dbReference>
<accession>A0A3R7GKG9</accession>
<dbReference type="PIRSF" id="PIRSF000390">
    <property type="entry name" value="PLP_StrS"/>
    <property type="match status" value="1"/>
</dbReference>
<dbReference type="PANTHER" id="PTHR30244">
    <property type="entry name" value="TRANSAMINASE"/>
    <property type="match status" value="1"/>
</dbReference>
<dbReference type="Pfam" id="PF01041">
    <property type="entry name" value="DegT_DnrJ_EryC1"/>
    <property type="match status" value="1"/>
</dbReference>
<protein>
    <submittedName>
        <fullName evidence="3">dTDP-4-amino-4,6-dideoxygalactose transaminase</fullName>
    </submittedName>
</protein>
<dbReference type="EMBL" id="RAPO01000001">
    <property type="protein sequence ID" value="RKD97365.1"/>
    <property type="molecule type" value="Genomic_DNA"/>
</dbReference>
<dbReference type="GO" id="GO:0008483">
    <property type="term" value="F:transaminase activity"/>
    <property type="evidence" value="ECO:0007669"/>
    <property type="project" value="TreeGrafter"/>
</dbReference>
<dbReference type="Proteomes" id="UP000283805">
    <property type="component" value="Unassembled WGS sequence"/>
</dbReference>
<organism evidence="3 4">
    <name type="scientific">Halopiger aswanensis</name>
    <dbReference type="NCBI Taxonomy" id="148449"/>
    <lineage>
        <taxon>Archaea</taxon>
        <taxon>Methanobacteriati</taxon>
        <taxon>Methanobacteriota</taxon>
        <taxon>Stenosarchaea group</taxon>
        <taxon>Halobacteria</taxon>
        <taxon>Halobacteriales</taxon>
        <taxon>Natrialbaceae</taxon>
        <taxon>Halopiger</taxon>
    </lineage>
</organism>
<dbReference type="SUPFAM" id="SSF53383">
    <property type="entry name" value="PLP-dependent transferases"/>
    <property type="match status" value="1"/>
</dbReference>
<comment type="caution">
    <text evidence="3">The sequence shown here is derived from an EMBL/GenBank/DDBJ whole genome shotgun (WGS) entry which is preliminary data.</text>
</comment>
<evidence type="ECO:0000256" key="2">
    <source>
        <dbReference type="SAM" id="MobiDB-lite"/>
    </source>
</evidence>
<dbReference type="OrthoDB" id="10355at2157"/>
<keyword evidence="4" id="KW-1185">Reference proteome</keyword>
<dbReference type="Gene3D" id="3.40.640.10">
    <property type="entry name" value="Type I PLP-dependent aspartate aminotransferase-like (Major domain)"/>
    <property type="match status" value="1"/>
</dbReference>
<dbReference type="InterPro" id="IPR015422">
    <property type="entry name" value="PyrdxlP-dep_Trfase_small"/>
</dbReference>
<reference evidence="3 4" key="1">
    <citation type="submission" date="2018-09" db="EMBL/GenBank/DDBJ databases">
        <title>Genomic Encyclopedia of Archaeal and Bacterial Type Strains, Phase II (KMG-II): from individual species to whole genera.</title>
        <authorList>
            <person name="Goeker M."/>
        </authorList>
    </citation>
    <scope>NUCLEOTIDE SEQUENCE [LARGE SCALE GENOMIC DNA]</scope>
    <source>
        <strain evidence="3 4">DSM 13151</strain>
    </source>
</reference>
<evidence type="ECO:0000256" key="1">
    <source>
        <dbReference type="RuleBase" id="RU004508"/>
    </source>
</evidence>
<feature type="region of interest" description="Disordered" evidence="2">
    <location>
        <begin position="1"/>
        <end position="57"/>
    </location>
</feature>
<sequence length="420" mass="45395">MSNTNLDTETEAEPEPESESEPEPEPEPTASNVDPAETTEAAVETSDSLPSVSIADPDVSADAIERVRSVLESGAMADGPEVRAFESEFAAYCGSDHAVATSNGTTALHAALEALGVEDGDAVLTSPFSFVASANAIRLAGAKPVFADVDPETYTLDPDDVRRVLSERSDVVGLLPVHLYGLPADMPALCEIADEHDLFVLEDACQAHGARITGDRVGTFGDAACFSFYPTKNMTTGEGGMITTDRDDLAERAQSYINHGRAETGTGGYEHVDLGHNYRMTAIAAAIGRTQLERLPAFNEARRENAAFYDERLSDLPLETPTEPRGYRHVYHQYTVRTADEAERDALAATLEERNVDAAVYYDTPIHRQPAYETISTAAAEFPEAEAAANEVLSLPVHPNLTDDERRSVVEAVYDHYHST</sequence>
<dbReference type="GO" id="GO:0030170">
    <property type="term" value="F:pyridoxal phosphate binding"/>
    <property type="evidence" value="ECO:0007669"/>
    <property type="project" value="TreeGrafter"/>
</dbReference>
<dbReference type="CDD" id="cd00616">
    <property type="entry name" value="AHBA_syn"/>
    <property type="match status" value="1"/>
</dbReference>
<gene>
    <name evidence="3" type="ORF">ATJ93_0351</name>
</gene>
<comment type="similarity">
    <text evidence="1">Belongs to the DegT/DnrJ/EryC1 family.</text>
</comment>
<dbReference type="InterPro" id="IPR015424">
    <property type="entry name" value="PyrdxlP-dep_Trfase"/>
</dbReference>